<evidence type="ECO:0000256" key="1">
    <source>
        <dbReference type="ARBA" id="ARBA00022676"/>
    </source>
</evidence>
<evidence type="ECO:0000259" key="2">
    <source>
        <dbReference type="Pfam" id="PF00534"/>
    </source>
</evidence>
<dbReference type="Pfam" id="PF00534">
    <property type="entry name" value="Glycos_transf_1"/>
    <property type="match status" value="1"/>
</dbReference>
<dbReference type="InterPro" id="IPR028098">
    <property type="entry name" value="Glyco_trans_4-like_N"/>
</dbReference>
<organism evidence="4 5">
    <name type="scientific">Ricinus communis</name>
    <name type="common">Castor bean</name>
    <dbReference type="NCBI Taxonomy" id="3988"/>
    <lineage>
        <taxon>Eukaryota</taxon>
        <taxon>Viridiplantae</taxon>
        <taxon>Streptophyta</taxon>
        <taxon>Embryophyta</taxon>
        <taxon>Tracheophyta</taxon>
        <taxon>Spermatophyta</taxon>
        <taxon>Magnoliopsida</taxon>
        <taxon>eudicotyledons</taxon>
        <taxon>Gunneridae</taxon>
        <taxon>Pentapetalae</taxon>
        <taxon>rosids</taxon>
        <taxon>fabids</taxon>
        <taxon>Malpighiales</taxon>
        <taxon>Euphorbiaceae</taxon>
        <taxon>Acalyphoideae</taxon>
        <taxon>Acalypheae</taxon>
        <taxon>Ricinus</taxon>
    </lineage>
</organism>
<keyword evidence="1" id="KW-0328">Glycosyltransferase</keyword>
<dbReference type="AlphaFoldDB" id="B9TIB2"/>
<gene>
    <name evidence="4" type="ORF">RCOM_1944250</name>
</gene>
<dbReference type="InterPro" id="IPR001296">
    <property type="entry name" value="Glyco_trans_1"/>
</dbReference>
<dbReference type="InParanoid" id="B9TIB2"/>
<reference evidence="5" key="1">
    <citation type="journal article" date="2010" name="Nat. Biotechnol.">
        <title>Draft genome sequence of the oilseed species Ricinus communis.</title>
        <authorList>
            <person name="Chan A.P."/>
            <person name="Crabtree J."/>
            <person name="Zhao Q."/>
            <person name="Lorenzi H."/>
            <person name="Orvis J."/>
            <person name="Puiu D."/>
            <person name="Melake-Berhan A."/>
            <person name="Jones K.M."/>
            <person name="Redman J."/>
            <person name="Chen G."/>
            <person name="Cahoon E.B."/>
            <person name="Gedil M."/>
            <person name="Stanke M."/>
            <person name="Haas B.J."/>
            <person name="Wortman J.R."/>
            <person name="Fraser-Liggett C.M."/>
            <person name="Ravel J."/>
            <person name="Rabinowicz P.D."/>
        </authorList>
    </citation>
    <scope>NUCLEOTIDE SEQUENCE [LARGE SCALE GENOMIC DNA]</scope>
    <source>
        <strain evidence="5">cv. Hale</strain>
    </source>
</reference>
<keyword evidence="1" id="KW-0808">Transferase</keyword>
<feature type="domain" description="Glycosyltransferase subfamily 4-like N-terminal" evidence="3">
    <location>
        <begin position="28"/>
        <end position="173"/>
    </location>
</feature>
<dbReference type="PANTHER" id="PTHR12526">
    <property type="entry name" value="GLYCOSYLTRANSFERASE"/>
    <property type="match status" value="1"/>
</dbReference>
<name>B9TIB2_RICCO</name>
<dbReference type="PANTHER" id="PTHR12526:SF630">
    <property type="entry name" value="GLYCOSYLTRANSFERASE"/>
    <property type="match status" value="1"/>
</dbReference>
<proteinExistence type="predicted"/>
<dbReference type="SUPFAM" id="SSF53756">
    <property type="entry name" value="UDP-Glycosyltransferase/glycogen phosphorylase"/>
    <property type="match status" value="1"/>
</dbReference>
<dbReference type="GO" id="GO:0016757">
    <property type="term" value="F:glycosyltransferase activity"/>
    <property type="evidence" value="ECO:0007669"/>
    <property type="project" value="UniProtKB-KW"/>
</dbReference>
<keyword evidence="5" id="KW-1185">Reference proteome</keyword>
<evidence type="ECO:0000259" key="3">
    <source>
        <dbReference type="Pfam" id="PF13439"/>
    </source>
</evidence>
<dbReference type="Pfam" id="PF13439">
    <property type="entry name" value="Glyco_transf_4"/>
    <property type="match status" value="1"/>
</dbReference>
<evidence type="ECO:0000313" key="4">
    <source>
        <dbReference type="EMBL" id="EEF24402.1"/>
    </source>
</evidence>
<accession>B9TIB2</accession>
<dbReference type="EMBL" id="EQ982349">
    <property type="protein sequence ID" value="EEF24402.1"/>
    <property type="molecule type" value="Genomic_DNA"/>
</dbReference>
<dbReference type="Proteomes" id="UP000008311">
    <property type="component" value="Unassembled WGS sequence"/>
</dbReference>
<feature type="domain" description="Glycosyl transferase family 1" evidence="2">
    <location>
        <begin position="195"/>
        <end position="345"/>
    </location>
</feature>
<evidence type="ECO:0000313" key="5">
    <source>
        <dbReference type="Proteomes" id="UP000008311"/>
    </source>
</evidence>
<sequence length="347" mass="39038">MDETIASMKKICFVLTAEFAVKAFMREHLHMLSKQFDVSLVVNTQNKQLLADLDLNITLIPIAIRREIHPLFDVLCLLKLMWLFASQRYDAVHSVTPKAGLLTMLAGWFTRRPMRVHTFQGEVWITQRGFMRWLLITLDKLVAKLATHLTIVSKSEKNFLLQHNIIDAGKAIVFNEGSIAGVDLKRFSPDKDKRHAIRQRLGIPKSAVVLLFIGRLNRDKGLLDLVNAYAQMPQLDVHLLIVGPDEHKLLSVISQQLMHKRHLLHIQPETNQPADYMNAADVLCLPSYREGFGVVIIEAAACAIPSLASNIYGITDALVDGHTGLLHAPRQVGDIHEKLQVLVHDTA</sequence>
<dbReference type="Gene3D" id="3.40.50.2000">
    <property type="entry name" value="Glycogen Phosphorylase B"/>
    <property type="match status" value="2"/>
</dbReference>
<dbReference type="STRING" id="3988.B9TIB2"/>
<protein>
    <submittedName>
        <fullName evidence="4">Glycosyltransferase, putative</fullName>
    </submittedName>
</protein>